<evidence type="ECO:0000256" key="1">
    <source>
        <dbReference type="ARBA" id="ARBA00008779"/>
    </source>
</evidence>
<accession>A0ABS6MBH8</accession>
<name>A0ABS6MBH8_9GAMM</name>
<gene>
    <name evidence="4" type="ORF">KTN04_09940</name>
</gene>
<dbReference type="NCBIfam" id="NF038075">
    <property type="entry name" value="fam_STM4013"/>
    <property type="match status" value="1"/>
</dbReference>
<sequence>MIDARHLIEQRTSILWLTFDTLRYDVASQAMQQGRTPFLQQLLPGGQWQKRHTPATFTYAAHHAFFSGYLPTPIPKPADYQRLFACEFAGSSTTGDRTWQCQAATLPQGLAELGYHTLCIGGVGFFNRQNPLGRVLPGLFKEQHWSVETGVTEYHSTRNQVAIARDALQRLSADTPSLVFINLSAMHQPNCMYSPGVNEDSTATQLEALAYVDGELAPLIDAMHRRGDTLCLFSSDHGTAYGDEGVTGHGVAHPCIWEVPYAEFVLPGASQE</sequence>
<dbReference type="Proteomes" id="UP000755551">
    <property type="component" value="Unassembled WGS sequence"/>
</dbReference>
<dbReference type="InterPro" id="IPR000917">
    <property type="entry name" value="Sulfatase_N"/>
</dbReference>
<evidence type="ECO:0000259" key="3">
    <source>
        <dbReference type="Pfam" id="PF00884"/>
    </source>
</evidence>
<proteinExistence type="inferred from homology"/>
<evidence type="ECO:0000313" key="4">
    <source>
        <dbReference type="EMBL" id="MBV0933658.1"/>
    </source>
</evidence>
<dbReference type="GO" id="GO:0016787">
    <property type="term" value="F:hydrolase activity"/>
    <property type="evidence" value="ECO:0007669"/>
    <property type="project" value="UniProtKB-KW"/>
</dbReference>
<reference evidence="4 5" key="1">
    <citation type="submission" date="2021-06" db="EMBL/GenBank/DDBJ databases">
        <title>Bacterium isolated from marine sediment.</title>
        <authorList>
            <person name="Zhu K.-L."/>
            <person name="Du Z.-J."/>
            <person name="Liang Q.-Y."/>
        </authorList>
    </citation>
    <scope>NUCLEOTIDE SEQUENCE [LARGE SCALE GENOMIC DNA]</scope>
    <source>
        <strain evidence="4 5">A346</strain>
    </source>
</reference>
<dbReference type="RefSeq" id="WP_217335077.1">
    <property type="nucleotide sequence ID" value="NZ_JAHQZT010000010.1"/>
</dbReference>
<keyword evidence="2 4" id="KW-0378">Hydrolase</keyword>
<comment type="caution">
    <text evidence="4">The sequence shown here is derived from an EMBL/GenBank/DDBJ whole genome shotgun (WGS) entry which is preliminary data.</text>
</comment>
<dbReference type="InterPro" id="IPR047838">
    <property type="entry name" value="STM4013-like"/>
</dbReference>
<evidence type="ECO:0000256" key="2">
    <source>
        <dbReference type="ARBA" id="ARBA00022801"/>
    </source>
</evidence>
<evidence type="ECO:0000313" key="5">
    <source>
        <dbReference type="Proteomes" id="UP000755551"/>
    </source>
</evidence>
<dbReference type="PANTHER" id="PTHR42693:SF53">
    <property type="entry name" value="ENDO-4-O-SULFATASE"/>
    <property type="match status" value="1"/>
</dbReference>
<dbReference type="PANTHER" id="PTHR42693">
    <property type="entry name" value="ARYLSULFATASE FAMILY MEMBER"/>
    <property type="match status" value="1"/>
</dbReference>
<protein>
    <submittedName>
        <fullName evidence="4">STM4013/SEN3800 family hydrolase</fullName>
    </submittedName>
</protein>
<comment type="similarity">
    <text evidence="1">Belongs to the sulfatase family.</text>
</comment>
<dbReference type="EMBL" id="JAHQZT010000010">
    <property type="protein sequence ID" value="MBV0933658.1"/>
    <property type="molecule type" value="Genomic_DNA"/>
</dbReference>
<dbReference type="InterPro" id="IPR050738">
    <property type="entry name" value="Sulfatase"/>
</dbReference>
<organism evidence="4 5">
    <name type="scientific">Marinobacterium weihaiense</name>
    <dbReference type="NCBI Taxonomy" id="2851016"/>
    <lineage>
        <taxon>Bacteria</taxon>
        <taxon>Pseudomonadati</taxon>
        <taxon>Pseudomonadota</taxon>
        <taxon>Gammaproteobacteria</taxon>
        <taxon>Oceanospirillales</taxon>
        <taxon>Oceanospirillaceae</taxon>
        <taxon>Marinobacterium</taxon>
    </lineage>
</organism>
<dbReference type="Pfam" id="PF00884">
    <property type="entry name" value="Sulfatase"/>
    <property type="match status" value="1"/>
</dbReference>
<keyword evidence="5" id="KW-1185">Reference proteome</keyword>
<feature type="domain" description="Sulfatase N-terminal" evidence="3">
    <location>
        <begin position="14"/>
        <end position="253"/>
    </location>
</feature>